<sequence length="356" mass="39377">MTTTPTTRPPRQRPVNDFLELSRRVKAAGLTGRRYGWYVGRVLALTAAFAGAFALLLTLGRTPWQLAVAVLFGVLFTQAAFLGHDAAHQQVFNSSRRNERMSQIVANLVVGLSHGWWARKHGKHHADPNTIGKDGDISTGALVFNPEDAPGRTGVLGWITRRQGWLFFPMLTLEGLNLHYSAVRTVAGQRDLPGRGLEIALLAVRLIGFPALLVVVLGPGLAAGFLAIQLVVFGVYMGATFAPNHKGMPLISERDTVDFLRRQVLTSRNIRGGRLTTWAMGGLDHQIEHHLFPRMPSVNLRRARPLVREYCEEKGIPYSETGLIQAYGIVVRYLNRVGLGEADPFECPIVAKYRPY</sequence>
<evidence type="ECO:0000259" key="2">
    <source>
        <dbReference type="Pfam" id="PF00487"/>
    </source>
</evidence>
<feature type="transmembrane region" description="Helical" evidence="1">
    <location>
        <begin position="42"/>
        <end position="60"/>
    </location>
</feature>
<dbReference type="CDD" id="cd03506">
    <property type="entry name" value="Delta6-FADS-like"/>
    <property type="match status" value="1"/>
</dbReference>
<feature type="domain" description="Fatty acid desaturase" evidence="2">
    <location>
        <begin position="64"/>
        <end position="321"/>
    </location>
</feature>
<dbReference type="EMBL" id="CP040899">
    <property type="protein sequence ID" value="QDB78145.1"/>
    <property type="molecule type" value="Genomic_DNA"/>
</dbReference>
<organism evidence="3 4">
    <name type="scientific">Georgenia wutianyii</name>
    <dbReference type="NCBI Taxonomy" id="2585135"/>
    <lineage>
        <taxon>Bacteria</taxon>
        <taxon>Bacillati</taxon>
        <taxon>Actinomycetota</taxon>
        <taxon>Actinomycetes</taxon>
        <taxon>Micrococcales</taxon>
        <taxon>Bogoriellaceae</taxon>
        <taxon>Georgenia</taxon>
    </lineage>
</organism>
<dbReference type="PANTHER" id="PTHR19353:SF19">
    <property type="entry name" value="DELTA(5) FATTY ACID DESATURASE C-RELATED"/>
    <property type="match status" value="1"/>
</dbReference>
<evidence type="ECO:0000313" key="3">
    <source>
        <dbReference type="EMBL" id="QDB78145.1"/>
    </source>
</evidence>
<keyword evidence="1" id="KW-1133">Transmembrane helix</keyword>
<protein>
    <submittedName>
        <fullName evidence="3">Acyl-CoA desaturase</fullName>
    </submittedName>
</protein>
<dbReference type="RefSeq" id="WP_139072794.1">
    <property type="nucleotide sequence ID" value="NZ_CP040899.1"/>
</dbReference>
<dbReference type="InterPro" id="IPR005804">
    <property type="entry name" value="FA_desaturase_dom"/>
</dbReference>
<keyword evidence="1" id="KW-0472">Membrane</keyword>
<feature type="transmembrane region" description="Helical" evidence="1">
    <location>
        <begin position="66"/>
        <end position="87"/>
    </location>
</feature>
<accession>A0ABX5VNM4</accession>
<evidence type="ECO:0000313" key="4">
    <source>
        <dbReference type="Proteomes" id="UP000313948"/>
    </source>
</evidence>
<proteinExistence type="predicted"/>
<gene>
    <name evidence="3" type="ORF">FE251_01230</name>
</gene>
<keyword evidence="1" id="KW-0812">Transmembrane</keyword>
<dbReference type="PANTHER" id="PTHR19353">
    <property type="entry name" value="FATTY ACID DESATURASE 2"/>
    <property type="match status" value="1"/>
</dbReference>
<dbReference type="PIRSF" id="PIRSF015921">
    <property type="entry name" value="FA_sphinglp_des"/>
    <property type="match status" value="1"/>
</dbReference>
<keyword evidence="4" id="KW-1185">Reference proteome</keyword>
<name>A0ABX5VNM4_9MICO</name>
<dbReference type="Proteomes" id="UP000313948">
    <property type="component" value="Chromosome"/>
</dbReference>
<dbReference type="Pfam" id="PF00487">
    <property type="entry name" value="FA_desaturase"/>
    <property type="match status" value="1"/>
</dbReference>
<evidence type="ECO:0000256" key="1">
    <source>
        <dbReference type="SAM" id="Phobius"/>
    </source>
</evidence>
<reference evidence="3 4" key="1">
    <citation type="submission" date="2019-05" db="EMBL/GenBank/DDBJ databases">
        <title>Georgenia *** sp. nov., and Georgenia *** sp. nov., isolated from the intestinal contents of plateau pika (Ochotona curzoniae) in the Qinghai-Tibet plateau of China.</title>
        <authorList>
            <person name="Tian Z."/>
        </authorList>
    </citation>
    <scope>NUCLEOTIDE SEQUENCE [LARGE SCALE GENOMIC DNA]</scope>
    <source>
        <strain evidence="3 4">Z294</strain>
    </source>
</reference>
<dbReference type="InterPro" id="IPR012171">
    <property type="entry name" value="Fatty_acid_desaturase"/>
</dbReference>